<dbReference type="SUPFAM" id="SSF48008">
    <property type="entry name" value="GntR ligand-binding domain-like"/>
    <property type="match status" value="1"/>
</dbReference>
<dbReference type="CDD" id="cd07377">
    <property type="entry name" value="WHTH_GntR"/>
    <property type="match status" value="1"/>
</dbReference>
<dbReference type="InterPro" id="IPR011711">
    <property type="entry name" value="GntR_C"/>
</dbReference>
<dbReference type="RefSeq" id="WP_132875001.1">
    <property type="nucleotide sequence ID" value="NZ_SLXQ01000001.1"/>
</dbReference>
<dbReference type="SMART" id="SM00895">
    <property type="entry name" value="FCD"/>
    <property type="match status" value="1"/>
</dbReference>
<evidence type="ECO:0000256" key="3">
    <source>
        <dbReference type="ARBA" id="ARBA00023163"/>
    </source>
</evidence>
<proteinExistence type="predicted"/>
<dbReference type="OrthoDB" id="9816161at2"/>
<dbReference type="SMART" id="SM00345">
    <property type="entry name" value="HTH_GNTR"/>
    <property type="match status" value="1"/>
</dbReference>
<feature type="domain" description="HTH gntR-type" evidence="4">
    <location>
        <begin position="22"/>
        <end position="89"/>
    </location>
</feature>
<dbReference type="InterPro" id="IPR008920">
    <property type="entry name" value="TF_FadR/GntR_C"/>
</dbReference>
<dbReference type="GO" id="GO:0003677">
    <property type="term" value="F:DNA binding"/>
    <property type="evidence" value="ECO:0007669"/>
    <property type="project" value="UniProtKB-KW"/>
</dbReference>
<dbReference type="Gene3D" id="1.10.10.10">
    <property type="entry name" value="Winged helix-like DNA-binding domain superfamily/Winged helix DNA-binding domain"/>
    <property type="match status" value="1"/>
</dbReference>
<dbReference type="InterPro" id="IPR000524">
    <property type="entry name" value="Tscrpt_reg_HTH_GntR"/>
</dbReference>
<dbReference type="InterPro" id="IPR036390">
    <property type="entry name" value="WH_DNA-bd_sf"/>
</dbReference>
<keyword evidence="3" id="KW-0804">Transcription</keyword>
<dbReference type="Pfam" id="PF07729">
    <property type="entry name" value="FCD"/>
    <property type="match status" value="1"/>
</dbReference>
<dbReference type="SUPFAM" id="SSF46785">
    <property type="entry name" value="Winged helix' DNA-binding domain"/>
    <property type="match status" value="1"/>
</dbReference>
<dbReference type="AlphaFoldDB" id="A0A4V2SUX7"/>
<comment type="caution">
    <text evidence="5">The sequence shown here is derived from an EMBL/GenBank/DDBJ whole genome shotgun (WGS) entry which is preliminary data.</text>
</comment>
<dbReference type="PRINTS" id="PR00035">
    <property type="entry name" value="HTHGNTR"/>
</dbReference>
<accession>A0A4V2SUX7</accession>
<dbReference type="EMBL" id="SLXQ01000001">
    <property type="protein sequence ID" value="TCP56396.1"/>
    <property type="molecule type" value="Genomic_DNA"/>
</dbReference>
<evidence type="ECO:0000256" key="2">
    <source>
        <dbReference type="ARBA" id="ARBA00023125"/>
    </source>
</evidence>
<keyword evidence="6" id="KW-1185">Reference proteome</keyword>
<reference evidence="5 6" key="1">
    <citation type="submission" date="2019-03" db="EMBL/GenBank/DDBJ databases">
        <title>Genomic Encyclopedia of Type Strains, Phase IV (KMG-IV): sequencing the most valuable type-strain genomes for metagenomic binning, comparative biology and taxonomic classification.</title>
        <authorList>
            <person name="Goeker M."/>
        </authorList>
    </citation>
    <scope>NUCLEOTIDE SEQUENCE [LARGE SCALE GENOMIC DNA]</scope>
    <source>
        <strain evidence="5 6">DSM 45765</strain>
    </source>
</reference>
<organism evidence="5 6">
    <name type="scientific">Tamaricihabitans halophyticus</name>
    <dbReference type="NCBI Taxonomy" id="1262583"/>
    <lineage>
        <taxon>Bacteria</taxon>
        <taxon>Bacillati</taxon>
        <taxon>Actinomycetota</taxon>
        <taxon>Actinomycetes</taxon>
        <taxon>Pseudonocardiales</taxon>
        <taxon>Pseudonocardiaceae</taxon>
        <taxon>Tamaricihabitans</taxon>
    </lineage>
</organism>
<dbReference type="GO" id="GO:0003700">
    <property type="term" value="F:DNA-binding transcription factor activity"/>
    <property type="evidence" value="ECO:0007669"/>
    <property type="project" value="InterPro"/>
</dbReference>
<dbReference type="PANTHER" id="PTHR43537">
    <property type="entry name" value="TRANSCRIPTIONAL REGULATOR, GNTR FAMILY"/>
    <property type="match status" value="1"/>
</dbReference>
<dbReference type="Gene3D" id="1.20.120.530">
    <property type="entry name" value="GntR ligand-binding domain-like"/>
    <property type="match status" value="1"/>
</dbReference>
<dbReference type="PROSITE" id="PS50949">
    <property type="entry name" value="HTH_GNTR"/>
    <property type="match status" value="1"/>
</dbReference>
<evidence type="ECO:0000259" key="4">
    <source>
        <dbReference type="PROSITE" id="PS50949"/>
    </source>
</evidence>
<evidence type="ECO:0000313" key="6">
    <source>
        <dbReference type="Proteomes" id="UP000294911"/>
    </source>
</evidence>
<keyword evidence="2" id="KW-0238">DNA-binding</keyword>
<evidence type="ECO:0000256" key="1">
    <source>
        <dbReference type="ARBA" id="ARBA00023015"/>
    </source>
</evidence>
<dbReference type="Pfam" id="PF00392">
    <property type="entry name" value="GntR"/>
    <property type="match status" value="1"/>
</dbReference>
<evidence type="ECO:0000313" key="5">
    <source>
        <dbReference type="EMBL" id="TCP56396.1"/>
    </source>
</evidence>
<protein>
    <submittedName>
        <fullName evidence="5">GntR family transcriptional regulator</fullName>
    </submittedName>
</protein>
<keyword evidence="1" id="KW-0805">Transcription regulation</keyword>
<dbReference type="Proteomes" id="UP000294911">
    <property type="component" value="Unassembled WGS sequence"/>
</dbReference>
<sequence length="235" mass="25557">MTAEQRPQPTWSDDIHIGRVAAPLREQVLSVLRQAILDFQLKPGQRLVERELIEQLGVSRTTVREVLRELTAEGLVAVIPQKGAVVAKPSDEDAADLYEARAALEALAVRRFVERASDAKLAALDDVTVEIERLTGEGADTHEVLRAKDRFYEVLLDGAGSPSIKQILDGVQARVRILRATSLSESDRPVQAAAEIRAIVRAIGDRDADKAAELSAEHVRHAASVGLAALRKVAT</sequence>
<dbReference type="PANTHER" id="PTHR43537:SF24">
    <property type="entry name" value="GLUCONATE OPERON TRANSCRIPTIONAL REPRESSOR"/>
    <property type="match status" value="1"/>
</dbReference>
<dbReference type="InterPro" id="IPR036388">
    <property type="entry name" value="WH-like_DNA-bd_sf"/>
</dbReference>
<name>A0A4V2SUX7_9PSEU</name>
<gene>
    <name evidence="5" type="ORF">EV191_101339</name>
</gene>